<dbReference type="OrthoDB" id="2336871at2759"/>
<evidence type="ECO:0000256" key="2">
    <source>
        <dbReference type="SAM" id="SignalP"/>
    </source>
</evidence>
<comment type="caution">
    <text evidence="3">The sequence shown here is derived from an EMBL/GenBank/DDBJ whole genome shotgun (WGS) entry which is preliminary data.</text>
</comment>
<feature type="compositionally biased region" description="Gly residues" evidence="1">
    <location>
        <begin position="264"/>
        <end position="311"/>
    </location>
</feature>
<name>A0A370TNA9_9HELO</name>
<feature type="signal peptide" evidence="2">
    <location>
        <begin position="1"/>
        <end position="19"/>
    </location>
</feature>
<dbReference type="RefSeq" id="XP_031869660.1">
    <property type="nucleotide sequence ID" value="XM_032013060.1"/>
</dbReference>
<dbReference type="STRING" id="2656787.A0A370TNA9"/>
<evidence type="ECO:0000256" key="1">
    <source>
        <dbReference type="SAM" id="MobiDB-lite"/>
    </source>
</evidence>
<dbReference type="PANTHER" id="PTHR34587">
    <property type="entry name" value="VWFA DOMAIN-CONTAINING PROTEIN"/>
    <property type="match status" value="1"/>
</dbReference>
<gene>
    <name evidence="3" type="ORF">BP5553_04437</name>
</gene>
<dbReference type="GeneID" id="43597286"/>
<keyword evidence="4" id="KW-1185">Reference proteome</keyword>
<dbReference type="InterPro" id="IPR053216">
    <property type="entry name" value="Appressorial_penetr-assoc"/>
</dbReference>
<feature type="compositionally biased region" description="Low complexity" evidence="1">
    <location>
        <begin position="312"/>
        <end position="324"/>
    </location>
</feature>
<feature type="chain" id="PRO_5016976957" description="Ribosomal protein s17" evidence="2">
    <location>
        <begin position="20"/>
        <end position="721"/>
    </location>
</feature>
<reference evidence="3 4" key="1">
    <citation type="journal article" date="2018" name="IMA Fungus">
        <title>IMA Genome-F 9: Draft genome sequence of Annulohypoxylon stygium, Aspergillus mulundensis, Berkeleyomyces basicola (syn. Thielaviopsis basicola), Ceratocystis smalleyi, two Cercospora beticola strains, Coleophoma cylindrospora, Fusarium fracticaudum, Phialophora cf. hyalina, and Morchella septimelata.</title>
        <authorList>
            <person name="Wingfield B.D."/>
            <person name="Bills G.F."/>
            <person name="Dong Y."/>
            <person name="Huang W."/>
            <person name="Nel W.J."/>
            <person name="Swalarsk-Parry B.S."/>
            <person name="Vaghefi N."/>
            <person name="Wilken P.M."/>
            <person name="An Z."/>
            <person name="de Beer Z.W."/>
            <person name="De Vos L."/>
            <person name="Chen L."/>
            <person name="Duong T.A."/>
            <person name="Gao Y."/>
            <person name="Hammerbacher A."/>
            <person name="Kikkert J.R."/>
            <person name="Li Y."/>
            <person name="Li H."/>
            <person name="Li K."/>
            <person name="Li Q."/>
            <person name="Liu X."/>
            <person name="Ma X."/>
            <person name="Naidoo K."/>
            <person name="Pethybridge S.J."/>
            <person name="Sun J."/>
            <person name="Steenkamp E.T."/>
            <person name="van der Nest M.A."/>
            <person name="van Wyk S."/>
            <person name="Wingfield M.J."/>
            <person name="Xiong C."/>
            <person name="Yue Q."/>
            <person name="Zhang X."/>
        </authorList>
    </citation>
    <scope>NUCLEOTIDE SEQUENCE [LARGE SCALE GENOMIC DNA]</scope>
    <source>
        <strain evidence="3 4">BP 5553</strain>
    </source>
</reference>
<evidence type="ECO:0008006" key="5">
    <source>
        <dbReference type="Google" id="ProtNLM"/>
    </source>
</evidence>
<dbReference type="EMBL" id="NPIC01000003">
    <property type="protein sequence ID" value="RDL37004.1"/>
    <property type="molecule type" value="Genomic_DNA"/>
</dbReference>
<protein>
    <recommendedName>
        <fullName evidence="5">Ribosomal protein s17</fullName>
    </recommendedName>
</protein>
<evidence type="ECO:0000313" key="3">
    <source>
        <dbReference type="EMBL" id="RDL37004.1"/>
    </source>
</evidence>
<organism evidence="3 4">
    <name type="scientific">Venustampulla echinocandica</name>
    <dbReference type="NCBI Taxonomy" id="2656787"/>
    <lineage>
        <taxon>Eukaryota</taxon>
        <taxon>Fungi</taxon>
        <taxon>Dikarya</taxon>
        <taxon>Ascomycota</taxon>
        <taxon>Pezizomycotina</taxon>
        <taxon>Leotiomycetes</taxon>
        <taxon>Helotiales</taxon>
        <taxon>Pleuroascaceae</taxon>
        <taxon>Venustampulla</taxon>
    </lineage>
</organism>
<evidence type="ECO:0000313" key="4">
    <source>
        <dbReference type="Proteomes" id="UP000254866"/>
    </source>
</evidence>
<dbReference type="PANTHER" id="PTHR34587:SF2">
    <property type="entry name" value="G-PROTEIN COUPLED RECEPTORS FAMILY 1 PROFILE DOMAIN-CONTAINING PROTEIN"/>
    <property type="match status" value="1"/>
</dbReference>
<dbReference type="AlphaFoldDB" id="A0A370TNA9"/>
<sequence>MLAKTLSLALLASAGVIEARSLFDPSQLHRDIHRRQNNNNNNNNNNDDVTATVLAANAIQSASFLEGEPKDGQAKSKTSQNNFINNCAGKTLTNGLQVQGGSCNGIPMGDIPAKANMVSSIITFPLYGSATIESDTTFDISVQMANLVAGSFTNAASTYYAAPQQLSGGKVVGHTHVTVQDLGKSLNPQQPLDATQFAFFKGINDAGDGNGLLKASVTGGLPAGNYRVCTMASSSNHQPVLMPVAQRGTPDDCSKFTVVEKGNTGNGASTGGNGNGASTGGNGNGASTGGNGNGASTGGNGNGTSNAGGNGASSSAAASTTTKAGGKGGKGAKGAADNKATKAATTTKAANGGQGKAVSSLKLGPFLNTTFAVASPTARGGNGGKAVIGATTTTAQAVSSTAAAAASPATPQKGGKKVSTGRVVHKVTVVQTFFQFVRSLGGLPPSVGKQGNRFACLNELFDDLNSAAAAACGHQYTRCVSFSGPGFSFEECRSQRQFCGAAASSAKPSAAPVTVTATVTVPVSVTITGSVIAESTVSVTVTADASANTDAAAVATSAAAKTTAAAVVVGDVAGSEDSADCSVVTGTVTVDAPEETGAAASPSSANAAPIVSASSVKAPFSNSTATATIAAPATASKQAQVSNSAALGGIAALAVTDSGDAKRPFAVNGNTFASKSAAAQRACDIQFNACANAVNGGKLPDVKMGDCQSQKDSCGAAAATA</sequence>
<proteinExistence type="predicted"/>
<dbReference type="Proteomes" id="UP000254866">
    <property type="component" value="Unassembled WGS sequence"/>
</dbReference>
<accession>A0A370TNA9</accession>
<feature type="region of interest" description="Disordered" evidence="1">
    <location>
        <begin position="253"/>
        <end position="339"/>
    </location>
</feature>
<keyword evidence="2" id="KW-0732">Signal</keyword>